<evidence type="ECO:0000313" key="1">
    <source>
        <dbReference type="EMBL" id="KKM94728.1"/>
    </source>
</evidence>
<reference evidence="1" key="1">
    <citation type="journal article" date="2015" name="Nature">
        <title>Complex archaea that bridge the gap between prokaryotes and eukaryotes.</title>
        <authorList>
            <person name="Spang A."/>
            <person name="Saw J.H."/>
            <person name="Jorgensen S.L."/>
            <person name="Zaremba-Niedzwiedzka K."/>
            <person name="Martijn J."/>
            <person name="Lind A.E."/>
            <person name="van Eijk R."/>
            <person name="Schleper C."/>
            <person name="Guy L."/>
            <person name="Ettema T.J."/>
        </authorList>
    </citation>
    <scope>NUCLEOTIDE SEQUENCE</scope>
</reference>
<sequence length="70" mass="7448">MGKMVIVDDEGNQEEFNHFIAVGIKEGGEIANFVEDGGLPDEPKLALLLQGVRLLGVLEAELGQGDPEEG</sequence>
<name>A0A0F9LN06_9ZZZZ</name>
<protein>
    <submittedName>
        <fullName evidence="1">Uncharacterized protein</fullName>
    </submittedName>
</protein>
<dbReference type="AlphaFoldDB" id="A0A0F9LN06"/>
<dbReference type="EMBL" id="LAZR01006101">
    <property type="protein sequence ID" value="KKM94728.1"/>
    <property type="molecule type" value="Genomic_DNA"/>
</dbReference>
<proteinExistence type="predicted"/>
<gene>
    <name evidence="1" type="ORF">LCGC14_1195400</name>
</gene>
<accession>A0A0F9LN06</accession>
<organism evidence="1">
    <name type="scientific">marine sediment metagenome</name>
    <dbReference type="NCBI Taxonomy" id="412755"/>
    <lineage>
        <taxon>unclassified sequences</taxon>
        <taxon>metagenomes</taxon>
        <taxon>ecological metagenomes</taxon>
    </lineage>
</organism>
<comment type="caution">
    <text evidence="1">The sequence shown here is derived from an EMBL/GenBank/DDBJ whole genome shotgun (WGS) entry which is preliminary data.</text>
</comment>